<feature type="domain" description="Orc1-like AAA ATPase" evidence="3">
    <location>
        <begin position="2"/>
        <end position="159"/>
    </location>
</feature>
<accession>A0ABZ1B795</accession>
<dbReference type="EMBL" id="CP141261">
    <property type="protein sequence ID" value="WRL66682.1"/>
    <property type="molecule type" value="Genomic_DNA"/>
</dbReference>
<evidence type="ECO:0000259" key="3">
    <source>
        <dbReference type="Pfam" id="PF13191"/>
    </source>
</evidence>
<proteinExistence type="predicted"/>
<dbReference type="InterPro" id="IPR027417">
    <property type="entry name" value="P-loop_NTPase"/>
</dbReference>
<dbReference type="SUPFAM" id="SSF52540">
    <property type="entry name" value="P-loop containing nucleoside triphosphate hydrolases"/>
    <property type="match status" value="1"/>
</dbReference>
<protein>
    <submittedName>
        <fullName evidence="4">ATP-binding protein</fullName>
    </submittedName>
</protein>
<sequence>MLLGRERERSLIEGLLSGARVGQSAVLVLVGDAGIGKSALLEDAAARATGMRLLRATGTESEAEVPFGALLQLLRAALVHLARIPAPQAEALASALALRPGTGSDRFAVGAATLSLLSRFAEDQPLAILVDDAHLLDPPSAQALVFAARRLTADPVVVVAAVRDGEPSVLTDAGLPVLHVGGLSPPPPANC</sequence>
<evidence type="ECO:0000256" key="1">
    <source>
        <dbReference type="ARBA" id="ARBA00022741"/>
    </source>
</evidence>
<keyword evidence="2 4" id="KW-0067">ATP-binding</keyword>
<dbReference type="InterPro" id="IPR041664">
    <property type="entry name" value="AAA_16"/>
</dbReference>
<gene>
    <name evidence="4" type="ORF">U6N30_15590</name>
</gene>
<dbReference type="GO" id="GO:0005524">
    <property type="term" value="F:ATP binding"/>
    <property type="evidence" value="ECO:0007669"/>
    <property type="project" value="UniProtKB-KW"/>
</dbReference>
<evidence type="ECO:0000313" key="4">
    <source>
        <dbReference type="EMBL" id="WRL66682.1"/>
    </source>
</evidence>
<evidence type="ECO:0000313" key="5">
    <source>
        <dbReference type="Proteomes" id="UP001324287"/>
    </source>
</evidence>
<keyword evidence="5" id="KW-1185">Reference proteome</keyword>
<dbReference type="Proteomes" id="UP001324287">
    <property type="component" value="Chromosome"/>
</dbReference>
<dbReference type="PANTHER" id="PTHR16305:SF35">
    <property type="entry name" value="TRANSCRIPTIONAL ACTIVATOR DOMAIN"/>
    <property type="match status" value="1"/>
</dbReference>
<dbReference type="PANTHER" id="PTHR16305">
    <property type="entry name" value="TESTICULAR SOLUBLE ADENYLYL CYCLASE"/>
    <property type="match status" value="1"/>
</dbReference>
<dbReference type="Pfam" id="PF13191">
    <property type="entry name" value="AAA_16"/>
    <property type="match status" value="1"/>
</dbReference>
<dbReference type="RefSeq" id="WP_324277994.1">
    <property type="nucleotide sequence ID" value="NZ_CP141261.1"/>
</dbReference>
<keyword evidence="1" id="KW-0547">Nucleotide-binding</keyword>
<organism evidence="4 5">
    <name type="scientific">Blastococcus brunescens</name>
    <dbReference type="NCBI Taxonomy" id="1564165"/>
    <lineage>
        <taxon>Bacteria</taxon>
        <taxon>Bacillati</taxon>
        <taxon>Actinomycetota</taxon>
        <taxon>Actinomycetes</taxon>
        <taxon>Geodermatophilales</taxon>
        <taxon>Geodermatophilaceae</taxon>
        <taxon>Blastococcus</taxon>
    </lineage>
</organism>
<reference evidence="4 5" key="1">
    <citation type="submission" date="2023-12" db="EMBL/GenBank/DDBJ databases">
        <title>Blastococcus brunescens sp. nov., an actonobacterium isolated from sandstone collected in sahara desert.</title>
        <authorList>
            <person name="Gtari M."/>
            <person name="Ghodhbane F."/>
        </authorList>
    </citation>
    <scope>NUCLEOTIDE SEQUENCE [LARGE SCALE GENOMIC DNA]</scope>
    <source>
        <strain evidence="4 5">BMG 8361</strain>
    </source>
</reference>
<evidence type="ECO:0000256" key="2">
    <source>
        <dbReference type="ARBA" id="ARBA00022840"/>
    </source>
</evidence>
<name>A0ABZ1B795_9ACTN</name>